<protein>
    <submittedName>
        <fullName evidence="9">Cytochrome-c peroxidase</fullName>
    </submittedName>
</protein>
<evidence type="ECO:0000259" key="8">
    <source>
        <dbReference type="PROSITE" id="PS51007"/>
    </source>
</evidence>
<dbReference type="GO" id="GO:0046872">
    <property type="term" value="F:metal ion binding"/>
    <property type="evidence" value="ECO:0007669"/>
    <property type="project" value="UniProtKB-KW"/>
</dbReference>
<organism evidence="9 10">
    <name type="scientific">Pseudoalteromonas ulvae</name>
    <dbReference type="NCBI Taxonomy" id="107327"/>
    <lineage>
        <taxon>Bacteria</taxon>
        <taxon>Pseudomonadati</taxon>
        <taxon>Pseudomonadota</taxon>
        <taxon>Gammaproteobacteria</taxon>
        <taxon>Alteromonadales</taxon>
        <taxon>Pseudoalteromonadaceae</taxon>
        <taxon>Pseudoalteromonas</taxon>
    </lineage>
</organism>
<comment type="subcellular location">
    <subcellularLocation>
        <location evidence="1">Cell envelope</location>
    </subcellularLocation>
</comment>
<keyword evidence="5" id="KW-0560">Oxidoreductase</keyword>
<dbReference type="SUPFAM" id="SSF46626">
    <property type="entry name" value="Cytochrome c"/>
    <property type="match status" value="2"/>
</dbReference>
<evidence type="ECO:0000256" key="5">
    <source>
        <dbReference type="ARBA" id="ARBA00023002"/>
    </source>
</evidence>
<dbReference type="GO" id="GO:0020037">
    <property type="term" value="F:heme binding"/>
    <property type="evidence" value="ECO:0007669"/>
    <property type="project" value="InterPro"/>
</dbReference>
<evidence type="ECO:0000256" key="2">
    <source>
        <dbReference type="ARBA" id="ARBA00022617"/>
    </source>
</evidence>
<sequence length="502" mass="53839">MVGLVSTLLISGHSVGKESHTATKPPPPVLAPPPPLLSPLDVQLDEVIRNFGLTGVVVEAQQQPDIHDPLAQLGMKLFFTKGLGGEQSVACASCHHPSLGGADGLSLAVGVNAERENVIGPGRVPADNVIDIPRNSPTIFNTGLANNALFWDGRIQRVNAVQPDGSIIEGVSTPDSGFGVIDNAVPNNLVDALARFPVTSTEEMRGEGFVTATNNREIRQHIAQRIGDYGDEEGNLATNDWLEEFRAAFNSTEDASSLITFDSIAMALGVYQQSVTLVDTNWHRYVRGDKRSLSDEQKRGAILFFTPQDQGGAGCVGCHSGERFTNEGFFNLAFPQLGPGKLSDHSDPGRGAVTGDPREQFAFKVPSLINVSLSAPYGHAGAYQNLAEVVRHYVNPAASVAGFFDRGGACGLRQFERFADCESLNQGAAEHSELALQLLGQSPFQAARLNGAEQQDLMAFLLSLTDNCAKESQCMAKFMPSNQHTNPDNLRLIATDRRGKPL</sequence>
<dbReference type="PANTHER" id="PTHR30600:SF10">
    <property type="entry name" value="BLL6722 PROTEIN"/>
    <property type="match status" value="1"/>
</dbReference>
<keyword evidence="4" id="KW-0732">Signal</keyword>
<keyword evidence="9" id="KW-0575">Peroxidase</keyword>
<keyword evidence="3 7" id="KW-0479">Metal-binding</keyword>
<dbReference type="PANTHER" id="PTHR30600">
    <property type="entry name" value="CYTOCHROME C PEROXIDASE-RELATED"/>
    <property type="match status" value="1"/>
</dbReference>
<keyword evidence="10" id="KW-1185">Reference proteome</keyword>
<evidence type="ECO:0000256" key="3">
    <source>
        <dbReference type="ARBA" id="ARBA00022723"/>
    </source>
</evidence>
<dbReference type="InterPro" id="IPR004852">
    <property type="entry name" value="Di-haem_cyt_c_peroxidsae"/>
</dbReference>
<dbReference type="Gene3D" id="1.10.760.10">
    <property type="entry name" value="Cytochrome c-like domain"/>
    <property type="match status" value="2"/>
</dbReference>
<evidence type="ECO:0000256" key="4">
    <source>
        <dbReference type="ARBA" id="ARBA00022729"/>
    </source>
</evidence>
<dbReference type="InterPro" id="IPR036909">
    <property type="entry name" value="Cyt_c-like_dom_sf"/>
</dbReference>
<proteinExistence type="predicted"/>
<dbReference type="Pfam" id="PF03150">
    <property type="entry name" value="CCP_MauG"/>
    <property type="match status" value="1"/>
</dbReference>
<feature type="domain" description="Cytochrome c" evidence="8">
    <location>
        <begin position="295"/>
        <end position="465"/>
    </location>
</feature>
<dbReference type="OrthoDB" id="9805202at2"/>
<evidence type="ECO:0000256" key="6">
    <source>
        <dbReference type="ARBA" id="ARBA00023004"/>
    </source>
</evidence>
<keyword evidence="2 7" id="KW-0349">Heme</keyword>
<gene>
    <name evidence="9" type="ORF">B1199_06335</name>
</gene>
<dbReference type="GO" id="GO:0009055">
    <property type="term" value="F:electron transfer activity"/>
    <property type="evidence" value="ECO:0007669"/>
    <property type="project" value="InterPro"/>
</dbReference>
<dbReference type="GO" id="GO:0004130">
    <property type="term" value="F:cytochrome-c peroxidase activity"/>
    <property type="evidence" value="ECO:0007669"/>
    <property type="project" value="TreeGrafter"/>
</dbReference>
<dbReference type="GO" id="GO:0030313">
    <property type="term" value="C:cell envelope"/>
    <property type="evidence" value="ECO:0007669"/>
    <property type="project" value="UniProtKB-SubCell"/>
</dbReference>
<reference evidence="9 10" key="1">
    <citation type="submission" date="2017-02" db="EMBL/GenBank/DDBJ databases">
        <title>Pseudoalteromonas ulvae TC14 Genome.</title>
        <authorList>
            <person name="Molmeret M."/>
        </authorList>
    </citation>
    <scope>NUCLEOTIDE SEQUENCE [LARGE SCALE GENOMIC DNA]</scope>
    <source>
        <strain evidence="9">TC14</strain>
    </source>
</reference>
<evidence type="ECO:0000313" key="10">
    <source>
        <dbReference type="Proteomes" id="UP000194841"/>
    </source>
</evidence>
<dbReference type="Proteomes" id="UP000194841">
    <property type="component" value="Unassembled WGS sequence"/>
</dbReference>
<comment type="caution">
    <text evidence="9">The sequence shown here is derived from an EMBL/GenBank/DDBJ whole genome shotgun (WGS) entry which is preliminary data.</text>
</comment>
<accession>A0A244CSS0</accession>
<keyword evidence="6 7" id="KW-0408">Iron</keyword>
<dbReference type="InterPro" id="IPR009056">
    <property type="entry name" value="Cyt_c-like_dom"/>
</dbReference>
<evidence type="ECO:0000313" key="9">
    <source>
        <dbReference type="EMBL" id="OUL58670.1"/>
    </source>
</evidence>
<name>A0A244CSS0_PSEDV</name>
<dbReference type="InterPro" id="IPR051395">
    <property type="entry name" value="Cytochrome_c_Peroxidase/MauG"/>
</dbReference>
<evidence type="ECO:0000256" key="7">
    <source>
        <dbReference type="PROSITE-ProRule" id="PRU00433"/>
    </source>
</evidence>
<dbReference type="EMBL" id="MWPV01000002">
    <property type="protein sequence ID" value="OUL58670.1"/>
    <property type="molecule type" value="Genomic_DNA"/>
</dbReference>
<evidence type="ECO:0000256" key="1">
    <source>
        <dbReference type="ARBA" id="ARBA00004196"/>
    </source>
</evidence>
<dbReference type="PROSITE" id="PS51007">
    <property type="entry name" value="CYTC"/>
    <property type="match status" value="1"/>
</dbReference>
<dbReference type="AlphaFoldDB" id="A0A244CSS0"/>